<dbReference type="FunFam" id="2.60.40.10:FF:000333">
    <property type="entry name" value="Down syndrome cell adhesion molecule"/>
    <property type="match status" value="1"/>
</dbReference>
<dbReference type="Pfam" id="PF07679">
    <property type="entry name" value="I-set"/>
    <property type="match status" value="1"/>
</dbReference>
<dbReference type="InterPro" id="IPR013098">
    <property type="entry name" value="Ig_I-set"/>
</dbReference>
<accession>A0A443RT04</accession>
<gene>
    <name evidence="3" type="ORF">B4U80_02172</name>
</gene>
<dbReference type="EMBL" id="NCKV01040897">
    <property type="protein sequence ID" value="RWS18358.1"/>
    <property type="molecule type" value="Genomic_DNA"/>
</dbReference>
<dbReference type="InterPro" id="IPR007110">
    <property type="entry name" value="Ig-like_dom"/>
</dbReference>
<dbReference type="SMART" id="SM00409">
    <property type="entry name" value="IG"/>
    <property type="match status" value="1"/>
</dbReference>
<dbReference type="PANTHER" id="PTHR10075:SF101">
    <property type="entry name" value="ZWEI IG DOMAIN PROTEIN ZIG-3"/>
    <property type="match status" value="1"/>
</dbReference>
<dbReference type="GO" id="GO:0005886">
    <property type="term" value="C:plasma membrane"/>
    <property type="evidence" value="ECO:0007669"/>
    <property type="project" value="TreeGrafter"/>
</dbReference>
<dbReference type="GO" id="GO:0030424">
    <property type="term" value="C:axon"/>
    <property type="evidence" value="ECO:0007669"/>
    <property type="project" value="TreeGrafter"/>
</dbReference>
<dbReference type="SUPFAM" id="SSF48726">
    <property type="entry name" value="Immunoglobulin"/>
    <property type="match status" value="2"/>
</dbReference>
<reference evidence="3 4" key="1">
    <citation type="journal article" date="2018" name="Gigascience">
        <title>Genomes of trombidid mites reveal novel predicted allergens and laterally-transferred genes associated with secondary metabolism.</title>
        <authorList>
            <person name="Dong X."/>
            <person name="Chaisiri K."/>
            <person name="Xia D."/>
            <person name="Armstrong S.D."/>
            <person name="Fang Y."/>
            <person name="Donnelly M.J."/>
            <person name="Kadowaki T."/>
            <person name="McGarry J.W."/>
            <person name="Darby A.C."/>
            <person name="Makepeace B.L."/>
        </authorList>
    </citation>
    <scope>NUCLEOTIDE SEQUENCE [LARGE SCALE GENOMIC DNA]</scope>
    <source>
        <strain evidence="3">UoL-UT</strain>
    </source>
</reference>
<comment type="caution">
    <text evidence="3">The sequence shown here is derived from an EMBL/GenBank/DDBJ whole genome shotgun (WGS) entry which is preliminary data.</text>
</comment>
<dbReference type="InterPro" id="IPR013783">
    <property type="entry name" value="Ig-like_fold"/>
</dbReference>
<keyword evidence="1" id="KW-0393">Immunoglobulin domain</keyword>
<organism evidence="3 4">
    <name type="scientific">Leptotrombidium deliense</name>
    <dbReference type="NCBI Taxonomy" id="299467"/>
    <lineage>
        <taxon>Eukaryota</taxon>
        <taxon>Metazoa</taxon>
        <taxon>Ecdysozoa</taxon>
        <taxon>Arthropoda</taxon>
        <taxon>Chelicerata</taxon>
        <taxon>Arachnida</taxon>
        <taxon>Acari</taxon>
        <taxon>Acariformes</taxon>
        <taxon>Trombidiformes</taxon>
        <taxon>Prostigmata</taxon>
        <taxon>Anystina</taxon>
        <taxon>Parasitengona</taxon>
        <taxon>Trombiculoidea</taxon>
        <taxon>Trombiculidae</taxon>
        <taxon>Leptotrombidium</taxon>
    </lineage>
</organism>
<proteinExistence type="predicted"/>
<dbReference type="InterPro" id="IPR003599">
    <property type="entry name" value="Ig_sub"/>
</dbReference>
<dbReference type="SMART" id="SM00408">
    <property type="entry name" value="IGc2"/>
    <property type="match status" value="1"/>
</dbReference>
<dbReference type="VEuPathDB" id="VectorBase:LDEU013682"/>
<dbReference type="GO" id="GO:0098632">
    <property type="term" value="F:cell-cell adhesion mediator activity"/>
    <property type="evidence" value="ECO:0007669"/>
    <property type="project" value="TreeGrafter"/>
</dbReference>
<dbReference type="InterPro" id="IPR036179">
    <property type="entry name" value="Ig-like_dom_sf"/>
</dbReference>
<dbReference type="GO" id="GO:0070593">
    <property type="term" value="P:dendrite self-avoidance"/>
    <property type="evidence" value="ECO:0007669"/>
    <property type="project" value="TreeGrafter"/>
</dbReference>
<dbReference type="STRING" id="299467.A0A443RT04"/>
<dbReference type="OrthoDB" id="6428756at2759"/>
<evidence type="ECO:0000313" key="4">
    <source>
        <dbReference type="Proteomes" id="UP000288716"/>
    </source>
</evidence>
<dbReference type="GO" id="GO:0007411">
    <property type="term" value="P:axon guidance"/>
    <property type="evidence" value="ECO:0007669"/>
    <property type="project" value="TreeGrafter"/>
</dbReference>
<sequence length="154" mass="17189">RILIEKRSSLSCFVAVYAPKIFPLSTVPLIKEGSRFSSTCSTSEGTEPLLFRWHKDGKDISKSRIRIETSSLISTLMIDSVSREDIGNYTCFVSNSAGEDSKSFSLSVNVPIKWTEEPEDKKVSLGKEITINCHAEGLPFPTVKWIDANTQKKQ</sequence>
<feature type="domain" description="Ig-like" evidence="2">
    <location>
        <begin position="19"/>
        <end position="107"/>
    </location>
</feature>
<protein>
    <submittedName>
        <fullName evidence="3">Down syndrome cell adhesion molecule-like protein 1-like protein</fullName>
    </submittedName>
</protein>
<dbReference type="Proteomes" id="UP000288716">
    <property type="component" value="Unassembled WGS sequence"/>
</dbReference>
<dbReference type="PROSITE" id="PS50835">
    <property type="entry name" value="IG_LIKE"/>
    <property type="match status" value="2"/>
</dbReference>
<keyword evidence="4" id="KW-1185">Reference proteome</keyword>
<dbReference type="AlphaFoldDB" id="A0A443RT04"/>
<evidence type="ECO:0000313" key="3">
    <source>
        <dbReference type="EMBL" id="RWS18358.1"/>
    </source>
</evidence>
<dbReference type="InterPro" id="IPR003598">
    <property type="entry name" value="Ig_sub2"/>
</dbReference>
<feature type="non-terminal residue" evidence="3">
    <location>
        <position position="154"/>
    </location>
</feature>
<dbReference type="PANTHER" id="PTHR10075">
    <property type="entry name" value="BASIGIN RELATED"/>
    <property type="match status" value="1"/>
</dbReference>
<feature type="domain" description="Ig-like" evidence="2">
    <location>
        <begin position="111"/>
        <end position="154"/>
    </location>
</feature>
<name>A0A443RT04_9ACAR</name>
<evidence type="ECO:0000259" key="2">
    <source>
        <dbReference type="PROSITE" id="PS50835"/>
    </source>
</evidence>
<feature type="non-terminal residue" evidence="3">
    <location>
        <position position="1"/>
    </location>
</feature>
<dbReference type="Gene3D" id="2.60.40.10">
    <property type="entry name" value="Immunoglobulins"/>
    <property type="match status" value="2"/>
</dbReference>
<evidence type="ECO:0000256" key="1">
    <source>
        <dbReference type="ARBA" id="ARBA00023319"/>
    </source>
</evidence>
<dbReference type="GO" id="GO:0007156">
    <property type="term" value="P:homophilic cell adhesion via plasma membrane adhesion molecules"/>
    <property type="evidence" value="ECO:0007669"/>
    <property type="project" value="TreeGrafter"/>
</dbReference>